<keyword evidence="1" id="KW-0812">Transmembrane</keyword>
<evidence type="ECO:0000313" key="2">
    <source>
        <dbReference type="EMBL" id="QBK87614.1"/>
    </source>
</evidence>
<reference evidence="2" key="1">
    <citation type="journal article" date="2019" name="MBio">
        <title>Virus Genomes from Deep Sea Sediments Expand the Ocean Megavirome and Support Independent Origins of Viral Gigantism.</title>
        <authorList>
            <person name="Backstrom D."/>
            <person name="Yutin N."/>
            <person name="Jorgensen S.L."/>
            <person name="Dharamshi J."/>
            <person name="Homa F."/>
            <person name="Zaremba-Niedwiedzka K."/>
            <person name="Spang A."/>
            <person name="Wolf Y.I."/>
            <person name="Koonin E.V."/>
            <person name="Ettema T.J."/>
        </authorList>
    </citation>
    <scope>NUCLEOTIDE SEQUENCE</scope>
</reference>
<feature type="transmembrane region" description="Helical" evidence="1">
    <location>
        <begin position="20"/>
        <end position="41"/>
    </location>
</feature>
<sequence length="212" mass="22386">MDIVQKTVGQVKSITGHPKLNMGILGTSSGLMVTSAISGFISYSKLDTPELKGTKNLLLGASLLSLISSLLLGLGVFLIYRHHEKMEAAFKGFFSFGLLVLSGSLMFISGIMYAVAAVQLATGKDSSGKKYKDVHRTSYTAAVVSTVMTLGGLGAVGISFLTAILVLRKKELHLGLPPVITQVVQTAPEYDAESILSQLRTAVGNGGGLRKR</sequence>
<keyword evidence="1" id="KW-0472">Membrane</keyword>
<evidence type="ECO:0000256" key="1">
    <source>
        <dbReference type="SAM" id="Phobius"/>
    </source>
</evidence>
<protein>
    <recommendedName>
        <fullName evidence="3">Transmembrane protein</fullName>
    </recommendedName>
</protein>
<accession>A0A481YYJ4</accession>
<evidence type="ECO:0008006" key="3">
    <source>
        <dbReference type="Google" id="ProtNLM"/>
    </source>
</evidence>
<proteinExistence type="predicted"/>
<feature type="transmembrane region" description="Helical" evidence="1">
    <location>
        <begin position="92"/>
        <end position="121"/>
    </location>
</feature>
<keyword evidence="1" id="KW-1133">Transmembrane helix</keyword>
<feature type="transmembrane region" description="Helical" evidence="1">
    <location>
        <begin position="141"/>
        <end position="167"/>
    </location>
</feature>
<organism evidence="2">
    <name type="scientific">Marseillevirus LCMAC201</name>
    <dbReference type="NCBI Taxonomy" id="2506605"/>
    <lineage>
        <taxon>Viruses</taxon>
        <taxon>Varidnaviria</taxon>
        <taxon>Bamfordvirae</taxon>
        <taxon>Nucleocytoviricota</taxon>
        <taxon>Megaviricetes</taxon>
        <taxon>Pimascovirales</taxon>
        <taxon>Pimascovirales incertae sedis</taxon>
        <taxon>Marseilleviridae</taxon>
    </lineage>
</organism>
<feature type="transmembrane region" description="Helical" evidence="1">
    <location>
        <begin position="61"/>
        <end position="80"/>
    </location>
</feature>
<gene>
    <name evidence="2" type="ORF">LCMAC201_05270</name>
</gene>
<dbReference type="EMBL" id="MK500362">
    <property type="protein sequence ID" value="QBK87614.1"/>
    <property type="molecule type" value="Genomic_DNA"/>
</dbReference>
<name>A0A481YYJ4_9VIRU</name>